<dbReference type="Proteomes" id="UP001274830">
    <property type="component" value="Unassembled WGS sequence"/>
</dbReference>
<comment type="caution">
    <text evidence="3">The sequence shown here is derived from an EMBL/GenBank/DDBJ whole genome shotgun (WGS) entry which is preliminary data.</text>
</comment>
<sequence>MEVVTEIVAVAVATSAPAAEAKEPTSTAKTYSSPDGPYLTVTPWKFLGFDREFIATAPSAPTAKILCHAWTIDTRESGIQAFTTLIISVLTWYFSPVQSTNERLKDKSEHLSDAGVDDDGHDRKNDQVEKHKIDPSDRSAVFALILFCPVLLAFPVIYNGLLGLHTAAKTTESRLRARLRAGDFAIRQHTWTFFKVFALCVV</sequence>
<evidence type="ECO:0000313" key="4">
    <source>
        <dbReference type="Proteomes" id="UP001274830"/>
    </source>
</evidence>
<keyword evidence="2" id="KW-0812">Transmembrane</keyword>
<evidence type="ECO:0000313" key="3">
    <source>
        <dbReference type="EMBL" id="KAK3673588.1"/>
    </source>
</evidence>
<keyword evidence="4" id="KW-1185">Reference proteome</keyword>
<feature type="region of interest" description="Disordered" evidence="1">
    <location>
        <begin position="104"/>
        <end position="126"/>
    </location>
</feature>
<keyword evidence="2" id="KW-0472">Membrane</keyword>
<reference evidence="3" key="1">
    <citation type="submission" date="2023-07" db="EMBL/GenBank/DDBJ databases">
        <title>Black Yeasts Isolated from many extreme environments.</title>
        <authorList>
            <person name="Coleine C."/>
            <person name="Stajich J.E."/>
            <person name="Selbmann L."/>
        </authorList>
    </citation>
    <scope>NUCLEOTIDE SEQUENCE</scope>
    <source>
        <strain evidence="3">CCFEE 5485</strain>
    </source>
</reference>
<name>A0AAE0WKW6_9PEZI</name>
<dbReference type="AlphaFoldDB" id="A0AAE0WKW6"/>
<evidence type="ECO:0000256" key="1">
    <source>
        <dbReference type="SAM" id="MobiDB-lite"/>
    </source>
</evidence>
<dbReference type="EMBL" id="JAUTXT010000024">
    <property type="protein sequence ID" value="KAK3673588.1"/>
    <property type="molecule type" value="Genomic_DNA"/>
</dbReference>
<feature type="transmembrane region" description="Helical" evidence="2">
    <location>
        <begin position="140"/>
        <end position="158"/>
    </location>
</feature>
<accession>A0AAE0WKW6</accession>
<protein>
    <submittedName>
        <fullName evidence="3">Uncharacterized protein</fullName>
    </submittedName>
</protein>
<keyword evidence="2" id="KW-1133">Transmembrane helix</keyword>
<proteinExistence type="predicted"/>
<evidence type="ECO:0000256" key="2">
    <source>
        <dbReference type="SAM" id="Phobius"/>
    </source>
</evidence>
<gene>
    <name evidence="3" type="ORF">LTR78_006493</name>
</gene>
<organism evidence="3 4">
    <name type="scientific">Recurvomyces mirabilis</name>
    <dbReference type="NCBI Taxonomy" id="574656"/>
    <lineage>
        <taxon>Eukaryota</taxon>
        <taxon>Fungi</taxon>
        <taxon>Dikarya</taxon>
        <taxon>Ascomycota</taxon>
        <taxon>Pezizomycotina</taxon>
        <taxon>Dothideomycetes</taxon>
        <taxon>Dothideomycetidae</taxon>
        <taxon>Mycosphaerellales</taxon>
        <taxon>Teratosphaeriaceae</taxon>
        <taxon>Recurvomyces</taxon>
    </lineage>
</organism>